<accession>A0A0H3ZZB6</accession>
<dbReference type="SUPFAM" id="SSF46894">
    <property type="entry name" value="C-terminal effector domain of the bipartite response regulators"/>
    <property type="match status" value="1"/>
</dbReference>
<dbReference type="InterPro" id="IPR016032">
    <property type="entry name" value="Sig_transdc_resp-reg_C-effctor"/>
</dbReference>
<name>A0A0H3ZZB6_9GAMM</name>
<organism evidence="2">
    <name type="scientific">Enterovibrio sp. FF_113</name>
    <dbReference type="NCBI Taxonomy" id="1660266"/>
    <lineage>
        <taxon>Bacteria</taxon>
        <taxon>Pseudomonadati</taxon>
        <taxon>Pseudomonadota</taxon>
        <taxon>Gammaproteobacteria</taxon>
        <taxon>Vibrionales</taxon>
        <taxon>Vibrionaceae</taxon>
        <taxon>Enterovibrio</taxon>
    </lineage>
</organism>
<dbReference type="InterPro" id="IPR036388">
    <property type="entry name" value="WH-like_DNA-bd_sf"/>
</dbReference>
<dbReference type="GO" id="GO:0006355">
    <property type="term" value="P:regulation of DNA-templated transcription"/>
    <property type="evidence" value="ECO:0007669"/>
    <property type="project" value="InterPro"/>
</dbReference>
<dbReference type="Gene3D" id="1.10.10.10">
    <property type="entry name" value="Winged helix-like DNA-binding domain superfamily/Winged helix DNA-binding domain"/>
    <property type="match status" value="1"/>
</dbReference>
<feature type="domain" description="HTH luxR-type" evidence="1">
    <location>
        <begin position="4"/>
        <end position="69"/>
    </location>
</feature>
<dbReference type="EMBL" id="KP795616">
    <property type="protein sequence ID" value="AKN38816.1"/>
    <property type="molecule type" value="Genomic_DNA"/>
</dbReference>
<evidence type="ECO:0000313" key="2">
    <source>
        <dbReference type="EMBL" id="AKN38816.1"/>
    </source>
</evidence>
<proteinExistence type="predicted"/>
<dbReference type="InterPro" id="IPR000792">
    <property type="entry name" value="Tscrpt_reg_LuxR_C"/>
</dbReference>
<dbReference type="Pfam" id="PF00196">
    <property type="entry name" value="GerE"/>
    <property type="match status" value="1"/>
</dbReference>
<dbReference type="GO" id="GO:0003677">
    <property type="term" value="F:DNA binding"/>
    <property type="evidence" value="ECO:0007669"/>
    <property type="project" value="InterPro"/>
</dbReference>
<evidence type="ECO:0000259" key="1">
    <source>
        <dbReference type="PROSITE" id="PS50043"/>
    </source>
</evidence>
<sequence length="135" mass="14941">MNEIICNESHLDTTDQQVLLAHASGMSSRDIAKQLGTDTHTVQLLERELQKKLHARSMAHAIGQAFIGGILTLRKATELIEGEIILKTLCLVIVTGCLMDAHGEANRTRSPMRNNRNPTTVMRVMRAGRNLELDA</sequence>
<protein>
    <recommendedName>
        <fullName evidence="1">HTH luxR-type domain-containing protein</fullName>
    </recommendedName>
</protein>
<dbReference type="SMART" id="SM00421">
    <property type="entry name" value="HTH_LUXR"/>
    <property type="match status" value="1"/>
</dbReference>
<dbReference type="AlphaFoldDB" id="A0A0H3ZZB6"/>
<dbReference type="PROSITE" id="PS50043">
    <property type="entry name" value="HTH_LUXR_2"/>
    <property type="match status" value="1"/>
</dbReference>
<reference evidence="2" key="1">
    <citation type="journal article" date="2015" name="MBio">
        <title>Eco-Evolutionary Dynamics of Episomes among Ecologically Cohesive Bacterial Populations.</title>
        <authorList>
            <person name="Xue H."/>
            <person name="Cordero O.X."/>
            <person name="Camas F.M."/>
            <person name="Trimble W."/>
            <person name="Meyer F."/>
            <person name="Guglielmini J."/>
            <person name="Rocha E.P."/>
            <person name="Polz M.F."/>
        </authorList>
    </citation>
    <scope>NUCLEOTIDE SEQUENCE</scope>
    <source>
        <strain evidence="2">FF_113</strain>
    </source>
</reference>